<evidence type="ECO:0000259" key="2">
    <source>
        <dbReference type="Pfam" id="PF25534"/>
    </source>
</evidence>
<dbReference type="PANTHER" id="PTHR36223">
    <property type="entry name" value="BETA-LACTAMASE-TYPE TRANSPEPTIDASE FOLD DOMAIN CONTAINING PROTEIN"/>
    <property type="match status" value="1"/>
</dbReference>
<feature type="compositionally biased region" description="Basic and acidic residues" evidence="1">
    <location>
        <begin position="245"/>
        <end position="258"/>
    </location>
</feature>
<reference evidence="3" key="1">
    <citation type="journal article" date="2020" name="Nat. Commun.">
        <title>Large-scale genome sequencing of mycorrhizal fungi provides insights into the early evolution of symbiotic traits.</title>
        <authorList>
            <person name="Miyauchi S."/>
            <person name="Kiss E."/>
            <person name="Kuo A."/>
            <person name="Drula E."/>
            <person name="Kohler A."/>
            <person name="Sanchez-Garcia M."/>
            <person name="Morin E."/>
            <person name="Andreopoulos B."/>
            <person name="Barry K.W."/>
            <person name="Bonito G."/>
            <person name="Buee M."/>
            <person name="Carver A."/>
            <person name="Chen C."/>
            <person name="Cichocki N."/>
            <person name="Clum A."/>
            <person name="Culley D."/>
            <person name="Crous P.W."/>
            <person name="Fauchery L."/>
            <person name="Girlanda M."/>
            <person name="Hayes R.D."/>
            <person name="Keri Z."/>
            <person name="LaButti K."/>
            <person name="Lipzen A."/>
            <person name="Lombard V."/>
            <person name="Magnuson J."/>
            <person name="Maillard F."/>
            <person name="Murat C."/>
            <person name="Nolan M."/>
            <person name="Ohm R.A."/>
            <person name="Pangilinan J."/>
            <person name="Pereira M.F."/>
            <person name="Perotto S."/>
            <person name="Peter M."/>
            <person name="Pfister S."/>
            <person name="Riley R."/>
            <person name="Sitrit Y."/>
            <person name="Stielow J.B."/>
            <person name="Szollosi G."/>
            <person name="Zifcakova L."/>
            <person name="Stursova M."/>
            <person name="Spatafora J.W."/>
            <person name="Tedersoo L."/>
            <person name="Vaario L.M."/>
            <person name="Yamada A."/>
            <person name="Yan M."/>
            <person name="Wang P."/>
            <person name="Xu J."/>
            <person name="Bruns T."/>
            <person name="Baldrian P."/>
            <person name="Vilgalys R."/>
            <person name="Dunand C."/>
            <person name="Henrissat B."/>
            <person name="Grigoriev I.V."/>
            <person name="Hibbett D."/>
            <person name="Nagy L.G."/>
            <person name="Martin F.M."/>
        </authorList>
    </citation>
    <scope>NUCLEOTIDE SEQUENCE</scope>
    <source>
        <strain evidence="3">UP504</strain>
    </source>
</reference>
<accession>A0A9P6AZ90</accession>
<keyword evidence="4" id="KW-1185">Reference proteome</keyword>
<protein>
    <recommendedName>
        <fullName evidence="2">DUF7918 domain-containing protein</fullName>
    </recommendedName>
</protein>
<dbReference type="Pfam" id="PF25534">
    <property type="entry name" value="DUF7918"/>
    <property type="match status" value="1"/>
</dbReference>
<proteinExistence type="predicted"/>
<dbReference type="OrthoDB" id="3364132at2759"/>
<dbReference type="InterPro" id="IPR057678">
    <property type="entry name" value="DUF7918"/>
</dbReference>
<organism evidence="3 4">
    <name type="scientific">Hydnum rufescens UP504</name>
    <dbReference type="NCBI Taxonomy" id="1448309"/>
    <lineage>
        <taxon>Eukaryota</taxon>
        <taxon>Fungi</taxon>
        <taxon>Dikarya</taxon>
        <taxon>Basidiomycota</taxon>
        <taxon>Agaricomycotina</taxon>
        <taxon>Agaricomycetes</taxon>
        <taxon>Cantharellales</taxon>
        <taxon>Hydnaceae</taxon>
        <taxon>Hydnum</taxon>
    </lineage>
</organism>
<dbReference type="AlphaFoldDB" id="A0A9P6AZ90"/>
<feature type="domain" description="DUF7918" evidence="2">
    <location>
        <begin position="10"/>
        <end position="218"/>
    </location>
</feature>
<dbReference type="EMBL" id="MU128957">
    <property type="protein sequence ID" value="KAF9514758.1"/>
    <property type="molecule type" value="Genomic_DNA"/>
</dbReference>
<dbReference type="Proteomes" id="UP000886523">
    <property type="component" value="Unassembled WGS sequence"/>
</dbReference>
<dbReference type="PANTHER" id="PTHR36223:SF1">
    <property type="entry name" value="TRANSCRIPTION ELONGATION FACTOR EAF N-TERMINAL DOMAIN-CONTAINING PROTEIN"/>
    <property type="match status" value="1"/>
</dbReference>
<sequence>MVRVPPCNASVTIQCNGEDLPEYSYELRDQSATCYIPSEEGKHFQLCIARTPSKTSLCVKVYFDGGEDCAIHVVFPRCKEDSKEIYDSLRVNRSTERRLVFAKLKLTDDEDALSATSCIDYNALGTIRVEMTHVVEVRLPSSDSRGVWSWNQDVVHSGTVHERAKKSGGHIVSLGEEIKVPVSRSRSSRECHYLLPPHEVTFRYAPYDVLRARGIIPTPPVPLGNASPASLDGCAVSNAPPPANVKREREDGDDLSDRLGFSDEEEARMYARLKAKKMAKRSNLAKTKFEENGIPAGIFKCGEVIDLTEDD</sequence>
<evidence type="ECO:0000313" key="3">
    <source>
        <dbReference type="EMBL" id="KAF9514758.1"/>
    </source>
</evidence>
<feature type="region of interest" description="Disordered" evidence="1">
    <location>
        <begin position="239"/>
        <end position="258"/>
    </location>
</feature>
<comment type="caution">
    <text evidence="3">The sequence shown here is derived from an EMBL/GenBank/DDBJ whole genome shotgun (WGS) entry which is preliminary data.</text>
</comment>
<evidence type="ECO:0000313" key="4">
    <source>
        <dbReference type="Proteomes" id="UP000886523"/>
    </source>
</evidence>
<name>A0A9P6AZ90_9AGAM</name>
<evidence type="ECO:0000256" key="1">
    <source>
        <dbReference type="SAM" id="MobiDB-lite"/>
    </source>
</evidence>
<gene>
    <name evidence="3" type="ORF">BS47DRAFT_1342737</name>
</gene>